<evidence type="ECO:0000256" key="7">
    <source>
        <dbReference type="ARBA" id="ARBA00059516"/>
    </source>
</evidence>
<dbReference type="Pfam" id="PF01074">
    <property type="entry name" value="Glyco_hydro_38N"/>
    <property type="match status" value="1"/>
</dbReference>
<dbReference type="FunFam" id="1.20.1270.50:FF:000001">
    <property type="entry name" value="Alpha-mannosidase"/>
    <property type="match status" value="1"/>
</dbReference>
<dbReference type="InterPro" id="IPR013780">
    <property type="entry name" value="Glyco_hydro_b"/>
</dbReference>
<dbReference type="Gene3D" id="3.20.110.10">
    <property type="entry name" value="Glycoside hydrolase 38, N terminal domain"/>
    <property type="match status" value="1"/>
</dbReference>
<dbReference type="InterPro" id="IPR050843">
    <property type="entry name" value="Glycosyl_Hydrlase_38"/>
</dbReference>
<keyword evidence="6 9" id="KW-0326">Glycosidase</keyword>
<keyword evidence="3 9" id="KW-0378">Hydrolase</keyword>
<feature type="coiled-coil region" evidence="10">
    <location>
        <begin position="42"/>
        <end position="90"/>
    </location>
</feature>
<evidence type="ECO:0000256" key="4">
    <source>
        <dbReference type="ARBA" id="ARBA00022833"/>
    </source>
</evidence>
<keyword evidence="5" id="KW-1015">Disulfide bond</keyword>
<keyword evidence="11" id="KW-0812">Transmembrane</keyword>
<dbReference type="GO" id="GO:0046872">
    <property type="term" value="F:metal ion binding"/>
    <property type="evidence" value="ECO:0007669"/>
    <property type="project" value="UniProtKB-KW"/>
</dbReference>
<evidence type="ECO:0000256" key="1">
    <source>
        <dbReference type="ARBA" id="ARBA00009792"/>
    </source>
</evidence>
<comment type="catalytic activity">
    <reaction evidence="8">
        <text>N(4)-{beta-D-GlcNAc-(1-&gt;2)-alpha-D-Man-(1-&gt;3)-[alpha-D-Man-(1-&gt;3)-[alpha-D-Man-(1-&gt;6)]-alpha-D-Man-(1-&gt;6)]-beta-D-Man-(1-&gt;4)-beta-D-GlcNAc-(1-&gt;4)-beta-D-GlcNAc}-L-asparaginyl-[protein] + 2 H2O = 2 alpha-D-mannopyranose + an N(4)-{beta-D-GlcNAc-(1-&gt;2)-alpha-D-Man-(1-&gt;3)-[alpha-D-Man-(1-&gt;6)]-beta-D-Man-(1-&gt;4)-beta-D-GlcNAc-(1-&gt;4)-beta-D-GlcNAc}-L-asparaginyl-[protein]</text>
        <dbReference type="Rhea" id="RHEA:56052"/>
        <dbReference type="Rhea" id="RHEA-COMP:14368"/>
        <dbReference type="Rhea" id="RHEA-COMP:14369"/>
        <dbReference type="ChEBI" id="CHEBI:15377"/>
        <dbReference type="ChEBI" id="CHEBI:28729"/>
        <dbReference type="ChEBI" id="CHEBI:60615"/>
        <dbReference type="ChEBI" id="CHEBI:60625"/>
        <dbReference type="EC" id="3.2.1.114"/>
    </reaction>
</comment>
<dbReference type="SUPFAM" id="SSF74650">
    <property type="entry name" value="Galactose mutarotase-like"/>
    <property type="match status" value="1"/>
</dbReference>
<evidence type="ECO:0000256" key="2">
    <source>
        <dbReference type="ARBA" id="ARBA00022723"/>
    </source>
</evidence>
<dbReference type="WBParaSite" id="SVE_1626200.1">
    <property type="protein sequence ID" value="SVE_1626200.1"/>
    <property type="gene ID" value="SVE_1626200"/>
</dbReference>
<dbReference type="Proteomes" id="UP000035680">
    <property type="component" value="Unassembled WGS sequence"/>
</dbReference>
<comment type="similarity">
    <text evidence="1 9">Belongs to the glycosyl hydrolase 38 family.</text>
</comment>
<dbReference type="GO" id="GO:0004572">
    <property type="term" value="F:mannosyl-oligosaccharide 1,3-1,6-alpha-mannosidase activity"/>
    <property type="evidence" value="ECO:0007669"/>
    <property type="project" value="UniProtKB-EC"/>
</dbReference>
<feature type="transmembrane region" description="Helical" evidence="11">
    <location>
        <begin position="7"/>
        <end position="25"/>
    </location>
</feature>
<evidence type="ECO:0000256" key="5">
    <source>
        <dbReference type="ARBA" id="ARBA00023157"/>
    </source>
</evidence>
<dbReference type="PANTHER" id="PTHR11607">
    <property type="entry name" value="ALPHA-MANNOSIDASE"/>
    <property type="match status" value="1"/>
</dbReference>
<dbReference type="InterPro" id="IPR011330">
    <property type="entry name" value="Glyco_hydro/deAcase_b/a-brl"/>
</dbReference>
<evidence type="ECO:0000313" key="13">
    <source>
        <dbReference type="Proteomes" id="UP000035680"/>
    </source>
</evidence>
<evidence type="ECO:0000313" key="14">
    <source>
        <dbReference type="WBParaSite" id="SVE_1626200.1"/>
    </source>
</evidence>
<evidence type="ECO:0000256" key="10">
    <source>
        <dbReference type="SAM" id="Coils"/>
    </source>
</evidence>
<keyword evidence="10" id="KW-0175">Coiled coil</keyword>
<dbReference type="GO" id="GO:0030246">
    <property type="term" value="F:carbohydrate binding"/>
    <property type="evidence" value="ECO:0007669"/>
    <property type="project" value="InterPro"/>
</dbReference>
<dbReference type="Gene3D" id="1.20.1270.50">
    <property type="entry name" value="Glycoside hydrolase family 38, central domain"/>
    <property type="match status" value="1"/>
</dbReference>
<dbReference type="InterPro" id="IPR015341">
    <property type="entry name" value="Glyco_hydro_38_cen"/>
</dbReference>
<dbReference type="Gene3D" id="2.60.40.1180">
    <property type="entry name" value="Golgi alpha-mannosidase II"/>
    <property type="match status" value="1"/>
</dbReference>
<dbReference type="SUPFAM" id="SSF88688">
    <property type="entry name" value="Families 57/38 glycoside transferase middle domain"/>
    <property type="match status" value="1"/>
</dbReference>
<keyword evidence="13" id="KW-1185">Reference proteome</keyword>
<name>A0A0K0FV97_STRVS</name>
<organism evidence="13 14">
    <name type="scientific">Strongyloides venezuelensis</name>
    <name type="common">Threadworm</name>
    <dbReference type="NCBI Taxonomy" id="75913"/>
    <lineage>
        <taxon>Eukaryota</taxon>
        <taxon>Metazoa</taxon>
        <taxon>Ecdysozoa</taxon>
        <taxon>Nematoda</taxon>
        <taxon>Chromadorea</taxon>
        <taxon>Rhabditida</taxon>
        <taxon>Tylenchina</taxon>
        <taxon>Panagrolaimomorpha</taxon>
        <taxon>Strongyloidoidea</taxon>
        <taxon>Strongyloididae</taxon>
        <taxon>Strongyloides</taxon>
    </lineage>
</organism>
<evidence type="ECO:0000259" key="12">
    <source>
        <dbReference type="SMART" id="SM00872"/>
    </source>
</evidence>
<comment type="cofactor">
    <cofactor evidence="9">
        <name>Zn(2+)</name>
        <dbReference type="ChEBI" id="CHEBI:29105"/>
    </cofactor>
    <text evidence="9">Binds 1 zinc ion per subunit.</text>
</comment>
<accession>A0A0K0FV97</accession>
<proteinExistence type="inferred from homology"/>
<evidence type="ECO:0000256" key="6">
    <source>
        <dbReference type="ARBA" id="ARBA00023295"/>
    </source>
</evidence>
<dbReference type="STRING" id="75913.A0A0K0FV97"/>
<dbReference type="CDD" id="cd10809">
    <property type="entry name" value="GH38N_AMII_GMII_SfManIII_like"/>
    <property type="match status" value="1"/>
</dbReference>
<dbReference type="InterPro" id="IPR011682">
    <property type="entry name" value="Glyco_hydro_38_C"/>
</dbReference>
<dbReference type="AlphaFoldDB" id="A0A0K0FV97"/>
<dbReference type="InterPro" id="IPR027291">
    <property type="entry name" value="Glyco_hydro_38_N_sf"/>
</dbReference>
<dbReference type="GO" id="GO:0000139">
    <property type="term" value="C:Golgi membrane"/>
    <property type="evidence" value="ECO:0007669"/>
    <property type="project" value="TreeGrafter"/>
</dbReference>
<keyword evidence="11" id="KW-0472">Membrane</keyword>
<keyword evidence="11" id="KW-1133">Transmembrane helix</keyword>
<dbReference type="SMART" id="SM00872">
    <property type="entry name" value="Alpha-mann_mid"/>
    <property type="match status" value="1"/>
</dbReference>
<dbReference type="GO" id="GO:0006491">
    <property type="term" value="P:N-glycan processing"/>
    <property type="evidence" value="ECO:0007669"/>
    <property type="project" value="TreeGrafter"/>
</dbReference>
<evidence type="ECO:0000256" key="9">
    <source>
        <dbReference type="RuleBase" id="RU361199"/>
    </source>
</evidence>
<feature type="domain" description="Glycoside hydrolase family 38 central" evidence="12">
    <location>
        <begin position="529"/>
        <end position="617"/>
    </location>
</feature>
<dbReference type="PANTHER" id="PTHR11607:SF3">
    <property type="entry name" value="LYSOSOMAL ALPHA-MANNOSIDASE"/>
    <property type="match status" value="1"/>
</dbReference>
<reference evidence="13" key="1">
    <citation type="submission" date="2014-07" db="EMBL/GenBank/DDBJ databases">
        <authorList>
            <person name="Martin A.A"/>
            <person name="De Silva N."/>
        </authorList>
    </citation>
    <scope>NUCLEOTIDE SEQUENCE</scope>
</reference>
<dbReference type="GO" id="GO:0006013">
    <property type="term" value="P:mannose metabolic process"/>
    <property type="evidence" value="ECO:0007669"/>
    <property type="project" value="InterPro"/>
</dbReference>
<evidence type="ECO:0000256" key="8">
    <source>
        <dbReference type="ARBA" id="ARBA00093232"/>
    </source>
</evidence>
<dbReference type="InterPro" id="IPR028995">
    <property type="entry name" value="Glyco_hydro_57/38_cen_sf"/>
</dbReference>
<sequence>MTLTRLKFYIFCFLIFITIISLFFFNAQNSKYIVSTEIEKIGQELIQLKKNADIQIDKLRKEIKEETKLINFYKEKILELEESIKENSNEGFENNIVKPIIIDQKVNEGVEIEDHILKDEQKVLKEPKIINEHTSSKSSLKSCKMNIKNLLSSDSNDVQMLNVYEKIPFKNIDGGVWRQGWEITYDKSKVSSEPTLHVFVVPHSHQDPGWLETFEGYYDNKVDYILSSLSNFIVNNDDMRFIYAEMSFLERYWSKKNSTEREKIKKLVKDGNIEIVTGGWVMTDEANSHYFAQIMELFEGHEFLKNQFDDYKPKNHWSIDPFGLSPTMAYILKKSNLTNMVIQRVHYEVKKYLAERKELEFNWRQLWDNGEGKTDIFTSMFPFFSYDIPHTCGPDPAVCCQFDFLRIIKYGCDWKINPVRIISKNIQERARLLVDQYRKKSKLFKHNILLIPLGDDFRYENKEEISIQYENYKKLFDYINSPEGFKEFNMKIRFGTLKDYFDAVNKKFEEEKPVTLSGDFFTYADHDDHYWSGYYTSRPFYKRLDRLLQHYLRGADLIYSGSVMSYSKNTYILENYKKKVNYSMLVEARRHMSLFQHHDGVTGTAKSFVVTDYAEKMLKGIENCFSIIRNSLEFFLKINANDEKTVNENNDNKNDHIVKLTVNEYMESSDTLPSSYVISQNTSLLLYNPLSREINEVICVKIDNYEMRIQNINEEDQEIRPNIEVWNKQFTFTHHSNNQNIKRNYYVLCFKANIGPLGTKVYNLIKKRLPKESFCKMKGSDINVKNIDISGSYLKDEDGKDIFDIDRVDKNSEQRVDLKFDSISISINDKTGFLSHINNEVVEVSFSKYGVRSPIPSKPGGEIVSGAYLFLPDGPSTKLSSNDNSYIILDGKLKKTVFVKGNEETQLFHKTEITESKPYVSITNDVGIMDLSDFEMAMEINSEINSENIFYTDLNGYQIIKRKRFDGKIPIQGNFYPMPGVMYIEETKNTGKRLSLIGNQPLGCSSLSSGKMEVILDRRLTHDDSRGLASGVLDNVKTRSTFRIILEEIGKDDTTNRSPTGFLSKSAQLTYQQMHYQPIVLFSNTLLNINESILKSFSPLKENLPCDYHIVAMRTETEKCDYEKKENGGVIYNSKNSLGLILQRYAFDCSLSHKNTQSDDKCIESEGEVNLKRKMNLESGKIYNSSLTMMYSEGKREVRHVKLSPMEISTFKIVL</sequence>
<reference evidence="14" key="2">
    <citation type="submission" date="2015-08" db="UniProtKB">
        <authorList>
            <consortium name="WormBaseParasite"/>
        </authorList>
    </citation>
    <scope>IDENTIFICATION</scope>
</reference>
<keyword evidence="4 9" id="KW-0862">Zinc</keyword>
<dbReference type="EC" id="3.2.1.-" evidence="9"/>
<evidence type="ECO:0000256" key="11">
    <source>
        <dbReference type="SAM" id="Phobius"/>
    </source>
</evidence>
<evidence type="ECO:0000256" key="3">
    <source>
        <dbReference type="ARBA" id="ARBA00022801"/>
    </source>
</evidence>
<comment type="function">
    <text evidence="7">Catalyzes the first committed step in the biosynthesis of complex N-glycans. It controls conversion of high mannose to complex N-glycans; the final hydrolytic step in the N-glycan maturation pathway.</text>
</comment>
<dbReference type="InterPro" id="IPR037094">
    <property type="entry name" value="Glyco_hydro_38_cen_sf"/>
</dbReference>
<dbReference type="Pfam" id="PF07748">
    <property type="entry name" value="Glyco_hydro_38C"/>
    <property type="match status" value="1"/>
</dbReference>
<dbReference type="InterPro" id="IPR011013">
    <property type="entry name" value="Gal_mutarotase_sf_dom"/>
</dbReference>
<protein>
    <recommendedName>
        <fullName evidence="9">Alpha-mannosidase</fullName>
        <ecNumber evidence="9">3.2.1.-</ecNumber>
    </recommendedName>
</protein>
<keyword evidence="2 9" id="KW-0479">Metal-binding</keyword>
<dbReference type="SUPFAM" id="SSF88713">
    <property type="entry name" value="Glycoside hydrolase/deacetylase"/>
    <property type="match status" value="1"/>
</dbReference>
<dbReference type="InterPro" id="IPR000602">
    <property type="entry name" value="Glyco_hydro_38_N"/>
</dbReference>
<dbReference type="Pfam" id="PF09261">
    <property type="entry name" value="Alpha-mann_mid"/>
    <property type="match status" value="1"/>
</dbReference>
<dbReference type="FunFam" id="3.20.110.10:FF:000003">
    <property type="entry name" value="Alpha-mannosidase"/>
    <property type="match status" value="1"/>
</dbReference>
<dbReference type="Gene3D" id="2.70.98.30">
    <property type="entry name" value="Golgi alpha-mannosidase II, domain 4"/>
    <property type="match status" value="1"/>
</dbReference>